<organism evidence="5 6">
    <name type="scientific">Trichechus manatus latirostris</name>
    <name type="common">Florida manatee</name>
    <dbReference type="NCBI Taxonomy" id="127582"/>
    <lineage>
        <taxon>Eukaryota</taxon>
        <taxon>Metazoa</taxon>
        <taxon>Chordata</taxon>
        <taxon>Craniata</taxon>
        <taxon>Vertebrata</taxon>
        <taxon>Euteleostomi</taxon>
        <taxon>Mammalia</taxon>
        <taxon>Eutheria</taxon>
        <taxon>Afrotheria</taxon>
        <taxon>Sirenia</taxon>
        <taxon>Trichechidae</taxon>
        <taxon>Trichechus</taxon>
    </lineage>
</organism>
<feature type="compositionally biased region" description="Polar residues" evidence="3">
    <location>
        <begin position="8"/>
        <end position="55"/>
    </location>
</feature>
<dbReference type="Gene3D" id="3.30.505.10">
    <property type="entry name" value="SH2 domain"/>
    <property type="match status" value="1"/>
</dbReference>
<dbReference type="AlphaFoldDB" id="A0A2Y9RQP9"/>
<evidence type="ECO:0000256" key="3">
    <source>
        <dbReference type="SAM" id="MobiDB-lite"/>
    </source>
</evidence>
<dbReference type="GO" id="GO:0005737">
    <property type="term" value="C:cytoplasm"/>
    <property type="evidence" value="ECO:0007669"/>
    <property type="project" value="UniProtKB-ARBA"/>
</dbReference>
<evidence type="ECO:0000259" key="4">
    <source>
        <dbReference type="PROSITE" id="PS50001"/>
    </source>
</evidence>
<dbReference type="SUPFAM" id="SSF55550">
    <property type="entry name" value="SH2 domain"/>
    <property type="match status" value="1"/>
</dbReference>
<protein>
    <submittedName>
        <fullName evidence="6">Cytokine-dependent hematopoietic cell linker-like</fullName>
    </submittedName>
</protein>
<evidence type="ECO:0000256" key="2">
    <source>
        <dbReference type="PROSITE-ProRule" id="PRU00191"/>
    </source>
</evidence>
<dbReference type="InterPro" id="IPR036860">
    <property type="entry name" value="SH2_dom_sf"/>
</dbReference>
<dbReference type="InterPro" id="IPR051751">
    <property type="entry name" value="Immunoreceptor_sig_adapters"/>
</dbReference>
<accession>A0A2Y9RQP9</accession>
<proteinExistence type="predicted"/>
<name>A0A2Y9RQP9_TRIMA</name>
<evidence type="ECO:0000313" key="6">
    <source>
        <dbReference type="RefSeq" id="XP_023596001.1"/>
    </source>
</evidence>
<gene>
    <name evidence="6" type="primary">LOC111822279</name>
</gene>
<reference evidence="6" key="1">
    <citation type="submission" date="2025-08" db="UniProtKB">
        <authorList>
            <consortium name="RefSeq"/>
        </authorList>
    </citation>
    <scope>IDENTIFICATION</scope>
</reference>
<dbReference type="Pfam" id="PF00017">
    <property type="entry name" value="SH2"/>
    <property type="match status" value="1"/>
</dbReference>
<sequence>MKPELSHLPQNQNIQDIPLGVTSSSFTGSNHSMQSKVHKGSLQSYSPQHRQSPVGHSSHENKLPDKNTSRRKPFSTLSGEKDAQHHDWYIGECSRRAVEEALTKENKDGTFLVRDCSSKSKAEPYVLVVFYGNKVYNVKIRFLERNQQFALGTGLRGDEKFDSVEDIIEHYKYFPITLIDGKDKTGAHREQCYLTQPLPLHRSRTTQSDLCSGETHRGRPD</sequence>
<evidence type="ECO:0000256" key="1">
    <source>
        <dbReference type="ARBA" id="ARBA00022999"/>
    </source>
</evidence>
<dbReference type="RefSeq" id="XP_023596001.1">
    <property type="nucleotide sequence ID" value="XM_023740233.1"/>
</dbReference>
<dbReference type="GO" id="GO:0007169">
    <property type="term" value="P:cell surface receptor protein tyrosine kinase signaling pathway"/>
    <property type="evidence" value="ECO:0007669"/>
    <property type="project" value="TreeGrafter"/>
</dbReference>
<feature type="domain" description="SH2" evidence="4">
    <location>
        <begin position="88"/>
        <end position="198"/>
    </location>
</feature>
<dbReference type="PROSITE" id="PS50001">
    <property type="entry name" value="SH2"/>
    <property type="match status" value="1"/>
</dbReference>
<dbReference type="Proteomes" id="UP000248480">
    <property type="component" value="Unplaced"/>
</dbReference>
<feature type="compositionally biased region" description="Basic and acidic residues" evidence="3">
    <location>
        <begin position="57"/>
        <end position="68"/>
    </location>
</feature>
<dbReference type="PANTHER" id="PTHR14098">
    <property type="entry name" value="SH2 DOMAIN CONTAINING PROTEIN"/>
    <property type="match status" value="1"/>
</dbReference>
<dbReference type="InParanoid" id="A0A2Y9RQP9"/>
<dbReference type="STRING" id="127582.A0A2Y9RQP9"/>
<keyword evidence="1 2" id="KW-0727">SH2 domain</keyword>
<evidence type="ECO:0000313" key="5">
    <source>
        <dbReference type="Proteomes" id="UP000248480"/>
    </source>
</evidence>
<dbReference type="InterPro" id="IPR000980">
    <property type="entry name" value="SH2"/>
</dbReference>
<dbReference type="FunCoup" id="A0A2Y9RQP9">
    <property type="interactions" value="474"/>
</dbReference>
<dbReference type="GO" id="GO:0035556">
    <property type="term" value="P:intracellular signal transduction"/>
    <property type="evidence" value="ECO:0007669"/>
    <property type="project" value="TreeGrafter"/>
</dbReference>
<dbReference type="PANTHER" id="PTHR14098:SF2">
    <property type="entry name" value="CYTOKINE-DEPENDENT HEMATOPOIETIC CELL LINKER"/>
    <property type="match status" value="1"/>
</dbReference>
<feature type="region of interest" description="Disordered" evidence="3">
    <location>
        <begin position="1"/>
        <end position="80"/>
    </location>
</feature>
<dbReference type="PRINTS" id="PR00401">
    <property type="entry name" value="SH2DOMAIN"/>
</dbReference>
<dbReference type="FunFam" id="3.30.505.10:FF:000016">
    <property type="entry name" value="B-cell linker protein isoform 2"/>
    <property type="match status" value="1"/>
</dbReference>
<dbReference type="SMART" id="SM00252">
    <property type="entry name" value="SH2"/>
    <property type="match status" value="1"/>
</dbReference>
<keyword evidence="5" id="KW-1185">Reference proteome</keyword>
<dbReference type="KEGG" id="tmu:111822279"/>
<dbReference type="GeneID" id="111822279"/>